<dbReference type="STRING" id="1121950.SAMN02745243_00433"/>
<keyword evidence="2" id="KW-1185">Reference proteome</keyword>
<gene>
    <name evidence="1" type="ORF">SAMN02745243_00433</name>
</gene>
<protein>
    <submittedName>
        <fullName evidence="1">Uncharacterized protein</fullName>
    </submittedName>
</protein>
<name>A0A1M6IQD7_9FIRM</name>
<dbReference type="AlphaFoldDB" id="A0A1M6IQD7"/>
<reference evidence="1 2" key="1">
    <citation type="submission" date="2016-11" db="EMBL/GenBank/DDBJ databases">
        <authorList>
            <person name="Jaros S."/>
            <person name="Januszkiewicz K."/>
            <person name="Wedrychowicz H."/>
        </authorList>
    </citation>
    <scope>NUCLEOTIDE SEQUENCE [LARGE SCALE GENOMIC DNA]</scope>
    <source>
        <strain evidence="1 2">DSM 15480</strain>
    </source>
</reference>
<sequence length="66" mass="7214">MKTEITELKICPRCGKAYHGVPALSRADSATLICPDCGTREALESIGVKPSEQEEILETVHRSMRG</sequence>
<accession>A0A1M6IQD7</accession>
<evidence type="ECO:0000313" key="2">
    <source>
        <dbReference type="Proteomes" id="UP000184301"/>
    </source>
</evidence>
<dbReference type="Proteomes" id="UP000184301">
    <property type="component" value="Unassembled WGS sequence"/>
</dbReference>
<proteinExistence type="predicted"/>
<organism evidence="1 2">
    <name type="scientific">Hespellia stercorisuis DSM 15480</name>
    <dbReference type="NCBI Taxonomy" id="1121950"/>
    <lineage>
        <taxon>Bacteria</taxon>
        <taxon>Bacillati</taxon>
        <taxon>Bacillota</taxon>
        <taxon>Clostridia</taxon>
        <taxon>Lachnospirales</taxon>
        <taxon>Lachnospiraceae</taxon>
        <taxon>Hespellia</taxon>
    </lineage>
</organism>
<dbReference type="OrthoDB" id="9808373at2"/>
<dbReference type="RefSeq" id="WP_073104396.1">
    <property type="nucleotide sequence ID" value="NZ_FQZY01000007.1"/>
</dbReference>
<dbReference type="EMBL" id="FQZY01000007">
    <property type="protein sequence ID" value="SHJ36559.1"/>
    <property type="molecule type" value="Genomic_DNA"/>
</dbReference>
<evidence type="ECO:0000313" key="1">
    <source>
        <dbReference type="EMBL" id="SHJ36559.1"/>
    </source>
</evidence>